<proteinExistence type="predicted"/>
<gene>
    <name evidence="2" type="ORF">SKAU_G00181850</name>
</gene>
<dbReference type="Proteomes" id="UP001152622">
    <property type="component" value="Chromosome 6"/>
</dbReference>
<evidence type="ECO:0000256" key="1">
    <source>
        <dbReference type="SAM" id="MobiDB-lite"/>
    </source>
</evidence>
<evidence type="ECO:0000313" key="3">
    <source>
        <dbReference type="Proteomes" id="UP001152622"/>
    </source>
</evidence>
<comment type="caution">
    <text evidence="2">The sequence shown here is derived from an EMBL/GenBank/DDBJ whole genome shotgun (WGS) entry which is preliminary data.</text>
</comment>
<feature type="compositionally biased region" description="Basic residues" evidence="1">
    <location>
        <begin position="1"/>
        <end position="23"/>
    </location>
</feature>
<dbReference type="AlphaFoldDB" id="A0A9Q1IW07"/>
<organism evidence="2 3">
    <name type="scientific">Synaphobranchus kaupii</name>
    <name type="common">Kaup's arrowtooth eel</name>
    <dbReference type="NCBI Taxonomy" id="118154"/>
    <lineage>
        <taxon>Eukaryota</taxon>
        <taxon>Metazoa</taxon>
        <taxon>Chordata</taxon>
        <taxon>Craniata</taxon>
        <taxon>Vertebrata</taxon>
        <taxon>Euteleostomi</taxon>
        <taxon>Actinopterygii</taxon>
        <taxon>Neopterygii</taxon>
        <taxon>Teleostei</taxon>
        <taxon>Anguilliformes</taxon>
        <taxon>Synaphobranchidae</taxon>
        <taxon>Synaphobranchus</taxon>
    </lineage>
</organism>
<name>A0A9Q1IW07_SYNKA</name>
<feature type="compositionally biased region" description="Polar residues" evidence="1">
    <location>
        <begin position="35"/>
        <end position="44"/>
    </location>
</feature>
<sequence length="214" mass="23577">MTRRKMRRKRKWRTRRWRTRTRRAGSGGGERMQSKPATKDSQNLGPIMPPHPPLLEKQWQGLSLLSSQGVPPGLLKPEPAHLEQQMNMLSVLRAYSTENLAAFNGLGNGSNNTSGIKRPDMPASGLEERCFKVAHFISMLLRRGGALCRGHTHLSCSAAAWDSPAAPGLMTPPAIRAIVNLLQETSGNDQGPNGVMFLKHRCSVREILDALVGK</sequence>
<feature type="region of interest" description="Disordered" evidence="1">
    <location>
        <begin position="1"/>
        <end position="53"/>
    </location>
</feature>
<keyword evidence="3" id="KW-1185">Reference proteome</keyword>
<evidence type="ECO:0000313" key="2">
    <source>
        <dbReference type="EMBL" id="KAJ8355391.1"/>
    </source>
</evidence>
<reference evidence="2" key="1">
    <citation type="journal article" date="2023" name="Science">
        <title>Genome structures resolve the early diversification of teleost fishes.</title>
        <authorList>
            <person name="Parey E."/>
            <person name="Louis A."/>
            <person name="Montfort J."/>
            <person name="Bouchez O."/>
            <person name="Roques C."/>
            <person name="Iampietro C."/>
            <person name="Lluch J."/>
            <person name="Castinel A."/>
            <person name="Donnadieu C."/>
            <person name="Desvignes T."/>
            <person name="Floi Bucao C."/>
            <person name="Jouanno E."/>
            <person name="Wen M."/>
            <person name="Mejri S."/>
            <person name="Dirks R."/>
            <person name="Jansen H."/>
            <person name="Henkel C."/>
            <person name="Chen W.J."/>
            <person name="Zahm M."/>
            <person name="Cabau C."/>
            <person name="Klopp C."/>
            <person name="Thompson A.W."/>
            <person name="Robinson-Rechavi M."/>
            <person name="Braasch I."/>
            <person name="Lecointre G."/>
            <person name="Bobe J."/>
            <person name="Postlethwait J.H."/>
            <person name="Berthelot C."/>
            <person name="Roest Crollius H."/>
            <person name="Guiguen Y."/>
        </authorList>
    </citation>
    <scope>NUCLEOTIDE SEQUENCE</scope>
    <source>
        <strain evidence="2">WJC10195</strain>
    </source>
</reference>
<accession>A0A9Q1IW07</accession>
<protein>
    <submittedName>
        <fullName evidence="2">Uncharacterized protein</fullName>
    </submittedName>
</protein>
<dbReference type="EMBL" id="JAINUF010000006">
    <property type="protein sequence ID" value="KAJ8355391.1"/>
    <property type="molecule type" value="Genomic_DNA"/>
</dbReference>